<dbReference type="AlphaFoldDB" id="A0AA88HWS5"/>
<dbReference type="Proteomes" id="UP001187531">
    <property type="component" value="Unassembled WGS sequence"/>
</dbReference>
<dbReference type="GO" id="GO:0019905">
    <property type="term" value="F:syntaxin binding"/>
    <property type="evidence" value="ECO:0007669"/>
    <property type="project" value="TreeGrafter"/>
</dbReference>
<feature type="compositionally biased region" description="Low complexity" evidence="1">
    <location>
        <begin position="190"/>
        <end position="201"/>
    </location>
</feature>
<dbReference type="PANTHER" id="PTHR10241">
    <property type="entry name" value="LETHAL 2 GIANT LARVAE PROTEIN"/>
    <property type="match status" value="1"/>
</dbReference>
<dbReference type="GO" id="GO:0045159">
    <property type="term" value="F:myosin II binding"/>
    <property type="evidence" value="ECO:0007669"/>
    <property type="project" value="TreeGrafter"/>
</dbReference>
<comment type="caution">
    <text evidence="2">The sequence shown here is derived from an EMBL/GenBank/DDBJ whole genome shotgun (WGS) entry which is preliminary data.</text>
</comment>
<feature type="compositionally biased region" description="Basic and acidic residues" evidence="1">
    <location>
        <begin position="262"/>
        <end position="272"/>
    </location>
</feature>
<feature type="compositionally biased region" description="Polar residues" evidence="1">
    <location>
        <begin position="204"/>
        <end position="213"/>
    </location>
</feature>
<feature type="region of interest" description="Disordered" evidence="1">
    <location>
        <begin position="181"/>
        <end position="281"/>
    </location>
</feature>
<dbReference type="GO" id="GO:0005886">
    <property type="term" value="C:plasma membrane"/>
    <property type="evidence" value="ECO:0007669"/>
    <property type="project" value="TreeGrafter"/>
</dbReference>
<dbReference type="GO" id="GO:0006887">
    <property type="term" value="P:exocytosis"/>
    <property type="evidence" value="ECO:0007669"/>
    <property type="project" value="TreeGrafter"/>
</dbReference>
<gene>
    <name evidence="2" type="ORF">QYM36_006860</name>
</gene>
<evidence type="ECO:0000313" key="2">
    <source>
        <dbReference type="EMBL" id="KAK2716508.1"/>
    </source>
</evidence>
<dbReference type="GO" id="GO:0031201">
    <property type="term" value="C:SNARE complex"/>
    <property type="evidence" value="ECO:0007669"/>
    <property type="project" value="TreeGrafter"/>
</dbReference>
<feature type="compositionally biased region" description="Acidic residues" evidence="1">
    <location>
        <begin position="135"/>
        <end position="144"/>
    </location>
</feature>
<organism evidence="2 3">
    <name type="scientific">Artemia franciscana</name>
    <name type="common">Brine shrimp</name>
    <name type="synonym">Artemia sanfranciscana</name>
    <dbReference type="NCBI Taxonomy" id="6661"/>
    <lineage>
        <taxon>Eukaryota</taxon>
        <taxon>Metazoa</taxon>
        <taxon>Ecdysozoa</taxon>
        <taxon>Arthropoda</taxon>
        <taxon>Crustacea</taxon>
        <taxon>Branchiopoda</taxon>
        <taxon>Anostraca</taxon>
        <taxon>Artemiidae</taxon>
        <taxon>Artemia</taxon>
    </lineage>
</organism>
<sequence>AGFLRPKTGPVRKTPGYQAEVITLPTSSVDGENRRALTSLAINIAYGLLAYGHERGLVVIDFIQRTVLLNMTTSELYSSIDPYNRLPRSPKRTNELSGDEKCRSPTFDYPVSSKPAVNKGSTQSEINRDEKEAVEQFDDFEVIEVPEKQEEKAKKKHSSKSSELKRKLTIIDMKFKEIWNNSTEQKEGAESPSTPSAPSETVGMATSQSTNFGEKQELPKPFRRTQTDPLNKQHCTKPPTAPSPSESKPIPPPRRSGSLPVRPKDLALEKNIDRRKKGTSEYQFIIQDLREGGDSNESSGIFKGLAKKFSKSHTIEV</sequence>
<feature type="region of interest" description="Disordered" evidence="1">
    <location>
        <begin position="84"/>
        <end position="164"/>
    </location>
</feature>
<dbReference type="GO" id="GO:0006893">
    <property type="term" value="P:Golgi to plasma membrane transport"/>
    <property type="evidence" value="ECO:0007669"/>
    <property type="project" value="TreeGrafter"/>
</dbReference>
<dbReference type="PANTHER" id="PTHR10241:SF25">
    <property type="entry name" value="TOMOSYN, ISOFORM C"/>
    <property type="match status" value="1"/>
</dbReference>
<proteinExistence type="predicted"/>
<feature type="non-terminal residue" evidence="2">
    <location>
        <position position="1"/>
    </location>
</feature>
<protein>
    <submittedName>
        <fullName evidence="2">Uncharacterized protein</fullName>
    </submittedName>
</protein>
<dbReference type="EMBL" id="JAVRJZ010000011">
    <property type="protein sequence ID" value="KAK2716508.1"/>
    <property type="molecule type" value="Genomic_DNA"/>
</dbReference>
<name>A0AA88HWS5_ARTSF</name>
<reference evidence="2" key="1">
    <citation type="submission" date="2023-07" db="EMBL/GenBank/DDBJ databases">
        <title>Chromosome-level genome assembly of Artemia franciscana.</title>
        <authorList>
            <person name="Jo E."/>
        </authorList>
    </citation>
    <scope>NUCLEOTIDE SEQUENCE</scope>
    <source>
        <tissue evidence="2">Whole body</tissue>
    </source>
</reference>
<keyword evidence="3" id="KW-1185">Reference proteome</keyword>
<evidence type="ECO:0000313" key="3">
    <source>
        <dbReference type="Proteomes" id="UP001187531"/>
    </source>
</evidence>
<feature type="compositionally biased region" description="Basic and acidic residues" evidence="1">
    <location>
        <begin position="92"/>
        <end position="103"/>
    </location>
</feature>
<dbReference type="GO" id="GO:0005096">
    <property type="term" value="F:GTPase activator activity"/>
    <property type="evidence" value="ECO:0007669"/>
    <property type="project" value="TreeGrafter"/>
</dbReference>
<accession>A0AA88HWS5</accession>
<evidence type="ECO:0000256" key="1">
    <source>
        <dbReference type="SAM" id="MobiDB-lite"/>
    </source>
</evidence>